<evidence type="ECO:0000256" key="2">
    <source>
        <dbReference type="ARBA" id="ARBA00022737"/>
    </source>
</evidence>
<dbReference type="PANTHER" id="PTHR48051">
    <property type="match status" value="1"/>
</dbReference>
<keyword evidence="4" id="KW-1185">Reference proteome</keyword>
<evidence type="ECO:0000256" key="3">
    <source>
        <dbReference type="SAM" id="MobiDB-lite"/>
    </source>
</evidence>
<proteinExistence type="predicted"/>
<dbReference type="GO" id="GO:0005737">
    <property type="term" value="C:cytoplasm"/>
    <property type="evidence" value="ECO:0007669"/>
    <property type="project" value="TreeGrafter"/>
</dbReference>
<sequence>METGLSISEKCDEVVESTRNDVLEKISEASAKSSAYLDLSSSKLKEIPCQILNISNLQKLYLSNNCLEALTPEILKSLSHLRWLDLRDNCIENIPPEIKYLKNLQTLLLDNNKITILPVELGFLEKLSVLHHRNNPIEFPPADVLVKGPKYVLKYLHDCYLALAAIAVNKDFSLCKHSSEKTEEKPKNDNGSTPSKQPHCSDGETTDLEISALTKSTNEINLQEKDSIHSTNCTASLSPVRPQEDYLGQLRPDRPSSVHLFESNILEKEGSLNNSVNLEDSTKQLRKFNHLNFSEAIESMLSSDKSPNDNSERKDVVPSCYRTTQKSKLYKKIERNYLKSKRYGSKSHSASLLSRLPSQSDRHTAFLPEDPPQPTLEKIRILYKQEKRKRARKELLLKQDASLQRLKDAMRISDWRDDYKEYQKQKLHEYLTKSHKEIKQESDGRIFGAPFDVQGDQLSMINNNELRVLRERPIRKKRPMNLDANIVFQLEMASLERDNQLTQQVHKHTKDILERFKLPIIPTHDTIRSEMLIAKKSLDTAVRLHRRVQQRLETLGYFHGSNRRDLW</sequence>
<dbReference type="Pfam" id="PF13855">
    <property type="entry name" value="LRR_8"/>
    <property type="match status" value="1"/>
</dbReference>
<name>A0AA85KN20_TRIRE</name>
<evidence type="ECO:0000313" key="5">
    <source>
        <dbReference type="WBParaSite" id="TREG1_98510.1"/>
    </source>
</evidence>
<dbReference type="Gene3D" id="3.80.10.10">
    <property type="entry name" value="Ribonuclease Inhibitor"/>
    <property type="match status" value="1"/>
</dbReference>
<dbReference type="SMART" id="SM00369">
    <property type="entry name" value="LRR_TYP"/>
    <property type="match status" value="3"/>
</dbReference>
<reference evidence="5" key="2">
    <citation type="submission" date="2023-11" db="UniProtKB">
        <authorList>
            <consortium name="WormBaseParasite"/>
        </authorList>
    </citation>
    <scope>IDENTIFICATION</scope>
</reference>
<feature type="region of interest" description="Disordered" evidence="3">
    <location>
        <begin position="342"/>
        <end position="371"/>
    </location>
</feature>
<evidence type="ECO:0000256" key="1">
    <source>
        <dbReference type="ARBA" id="ARBA00022614"/>
    </source>
</evidence>
<dbReference type="Proteomes" id="UP000050795">
    <property type="component" value="Unassembled WGS sequence"/>
</dbReference>
<protein>
    <recommendedName>
        <fullName evidence="6">Leucine-rich repeat-containing protein 27</fullName>
    </recommendedName>
</protein>
<keyword evidence="1" id="KW-0433">Leucine-rich repeat</keyword>
<dbReference type="InterPro" id="IPR032675">
    <property type="entry name" value="LRR_dom_sf"/>
</dbReference>
<feature type="compositionally biased region" description="Polar residues" evidence="3">
    <location>
        <begin position="189"/>
        <end position="198"/>
    </location>
</feature>
<organism evidence="4 5">
    <name type="scientific">Trichobilharzia regenti</name>
    <name type="common">Nasal bird schistosome</name>
    <dbReference type="NCBI Taxonomy" id="157069"/>
    <lineage>
        <taxon>Eukaryota</taxon>
        <taxon>Metazoa</taxon>
        <taxon>Spiralia</taxon>
        <taxon>Lophotrochozoa</taxon>
        <taxon>Platyhelminthes</taxon>
        <taxon>Trematoda</taxon>
        <taxon>Digenea</taxon>
        <taxon>Strigeidida</taxon>
        <taxon>Schistosomatoidea</taxon>
        <taxon>Schistosomatidae</taxon>
        <taxon>Trichobilharzia</taxon>
    </lineage>
</organism>
<dbReference type="SUPFAM" id="SSF52058">
    <property type="entry name" value="L domain-like"/>
    <property type="match status" value="1"/>
</dbReference>
<feature type="compositionally biased region" description="Basic and acidic residues" evidence="3">
    <location>
        <begin position="178"/>
        <end position="188"/>
    </location>
</feature>
<feature type="compositionally biased region" description="Polar residues" evidence="3">
    <location>
        <begin position="346"/>
        <end position="359"/>
    </location>
</feature>
<dbReference type="InterPro" id="IPR001611">
    <property type="entry name" value="Leu-rich_rpt"/>
</dbReference>
<dbReference type="WBParaSite" id="TREG1_98510.1">
    <property type="protein sequence ID" value="TREG1_98510.1"/>
    <property type="gene ID" value="TREG1_98510"/>
</dbReference>
<evidence type="ECO:0000313" key="4">
    <source>
        <dbReference type="Proteomes" id="UP000050795"/>
    </source>
</evidence>
<accession>A0AA85KN20</accession>
<dbReference type="InterPro" id="IPR050216">
    <property type="entry name" value="LRR_domain-containing"/>
</dbReference>
<keyword evidence="2" id="KW-0677">Repeat</keyword>
<feature type="compositionally biased region" description="Basic and acidic residues" evidence="3">
    <location>
        <begin position="306"/>
        <end position="316"/>
    </location>
</feature>
<dbReference type="PROSITE" id="PS51450">
    <property type="entry name" value="LRR"/>
    <property type="match status" value="3"/>
</dbReference>
<feature type="region of interest" description="Disordered" evidence="3">
    <location>
        <begin position="300"/>
        <end position="320"/>
    </location>
</feature>
<reference evidence="4" key="1">
    <citation type="submission" date="2022-06" db="EMBL/GenBank/DDBJ databases">
        <authorList>
            <person name="Berger JAMES D."/>
            <person name="Berger JAMES D."/>
        </authorList>
    </citation>
    <scope>NUCLEOTIDE SEQUENCE [LARGE SCALE GENOMIC DNA]</scope>
</reference>
<dbReference type="PANTHER" id="PTHR48051:SF53">
    <property type="entry name" value="LEUCINE RICH REPEAT CONTAINING 58"/>
    <property type="match status" value="1"/>
</dbReference>
<dbReference type="InterPro" id="IPR003591">
    <property type="entry name" value="Leu-rich_rpt_typical-subtyp"/>
</dbReference>
<evidence type="ECO:0008006" key="6">
    <source>
        <dbReference type="Google" id="ProtNLM"/>
    </source>
</evidence>
<dbReference type="AlphaFoldDB" id="A0AA85KN20"/>
<feature type="region of interest" description="Disordered" evidence="3">
    <location>
        <begin position="178"/>
        <end position="204"/>
    </location>
</feature>